<comment type="caution">
    <text evidence="1">The sequence shown here is derived from an EMBL/GenBank/DDBJ whole genome shotgun (WGS) entry which is preliminary data.</text>
</comment>
<dbReference type="AlphaFoldDB" id="A0A0R1EWB9"/>
<gene>
    <name evidence="1" type="ORF">FD51_GL000298</name>
</gene>
<accession>A0A0R1EWB9</accession>
<name>A0A0R1EWB9_LACZE</name>
<organism evidence="1 2">
    <name type="scientific">Lacticaseibacillus zeae DSM 20178 = KCTC 3804</name>
    <dbReference type="NCBI Taxonomy" id="1423816"/>
    <lineage>
        <taxon>Bacteria</taxon>
        <taxon>Bacillati</taxon>
        <taxon>Bacillota</taxon>
        <taxon>Bacilli</taxon>
        <taxon>Lactobacillales</taxon>
        <taxon>Lactobacillaceae</taxon>
        <taxon>Lacticaseibacillus</taxon>
    </lineage>
</organism>
<proteinExistence type="predicted"/>
<dbReference type="PATRIC" id="fig|1423816.3.peg.303"/>
<dbReference type="EMBL" id="AZCT01000001">
    <property type="protein sequence ID" value="KRK13737.1"/>
    <property type="molecule type" value="Genomic_DNA"/>
</dbReference>
<reference evidence="1 2" key="1">
    <citation type="journal article" date="2015" name="Genome Announc.">
        <title>Expanding the biotechnology potential of lactobacilli through comparative genomics of 213 strains and associated genera.</title>
        <authorList>
            <person name="Sun Z."/>
            <person name="Harris H.M."/>
            <person name="McCann A."/>
            <person name="Guo C."/>
            <person name="Argimon S."/>
            <person name="Zhang W."/>
            <person name="Yang X."/>
            <person name="Jeffery I.B."/>
            <person name="Cooney J.C."/>
            <person name="Kagawa T.F."/>
            <person name="Liu W."/>
            <person name="Song Y."/>
            <person name="Salvetti E."/>
            <person name="Wrobel A."/>
            <person name="Rasinkangas P."/>
            <person name="Parkhill J."/>
            <person name="Rea M.C."/>
            <person name="O'Sullivan O."/>
            <person name="Ritari J."/>
            <person name="Douillard F.P."/>
            <person name="Paul Ross R."/>
            <person name="Yang R."/>
            <person name="Briner A.E."/>
            <person name="Felis G.E."/>
            <person name="de Vos W.M."/>
            <person name="Barrangou R."/>
            <person name="Klaenhammer T.R."/>
            <person name="Caufield P.W."/>
            <person name="Cui Y."/>
            <person name="Zhang H."/>
            <person name="O'Toole P.W."/>
        </authorList>
    </citation>
    <scope>NUCLEOTIDE SEQUENCE [LARGE SCALE GENOMIC DNA]</scope>
    <source>
        <strain evidence="1 2">DSM 20178</strain>
    </source>
</reference>
<dbReference type="Proteomes" id="UP000051984">
    <property type="component" value="Unassembled WGS sequence"/>
</dbReference>
<evidence type="ECO:0000313" key="1">
    <source>
        <dbReference type="EMBL" id="KRK13737.1"/>
    </source>
</evidence>
<evidence type="ECO:0000313" key="2">
    <source>
        <dbReference type="Proteomes" id="UP000051984"/>
    </source>
</evidence>
<protein>
    <submittedName>
        <fullName evidence="1">Uncharacterized protein</fullName>
    </submittedName>
</protein>
<sequence length="55" mass="6292">MLVYPKKEADAEEDERLNRDLTQILSTMCRATVLNKVLALSKGKRQSLVKVGKFR</sequence>